<protein>
    <submittedName>
        <fullName evidence="1">Uncharacterized protein</fullName>
    </submittedName>
</protein>
<sequence length="831" mass="90094">MAPPKTSAFDMTVSEGTPVDAVLDAAVALVTLPEVFSVQHMGALHFQINVNSKAAVRKLLDAEGLSIGGNLVPLVPVGPQVTTVTVLFLPAHVPDELLVRSLAQHGNVQEITHGVYKDTPSIKTGTRVTCDYRGMKRVCRRCKKEGNFKAQCTEEYCTRWACFGHATETCAAGCRWCGAAHATVYCSARRSYSAVAGLPAEDFPALPGTSKETARADLAAAASLQRRQEARRKKTGMGAGGDAVGLTAAPAPHVGDKSPTRGTETVTRAADAIDALTTPGKQTEMAPNAGGEASRTPGEENPLDHAAAKWSSAMNDLFGSDSEELVVDERSDEAEEENMKKTEEPAEGKGSTCVYTPLGDKRAKVKEENARRSEAFASRQKPGLKKNRKDAKGTPYDRDHNAQIGGRRVANTTQLCGGGRVPDGELPGWAECNWETDDGLGLVEGAASPGLLRGCGVNGCGDCRLLQGLGQTRAQRHWYRRDVTSGILRELYGSACSGYIHSKTWRLDNRILLDPVTREALAEQITESLKAVTPDATSEGWRRLQNARLWDVVCRVRIVLRGGPLTPLMKEYLAELQRRYERLLRMSSAAGTATWNRTGPQAHPEVLRMAEQTLVRDRQPPAVGDADVSGTDDPAMLSRFSAHFAALARSEGTAVGPQEFVSTLAGVLGIKTLLAIVNEEENPARPLALYFLGPQRREIVPRASGNLLPSAEQPSPFFKRMLAFWRQLKSHDPELDVWTSPAVRVMEELVIARVPPHRRGRMEGKTGVAFPGGHNRRQLPTAQNISLPAYGAHDLDLRLKSMQRSRRGHSSAGQALSHACANNHVSYEETN</sequence>
<proteinExistence type="predicted"/>
<gene>
    <name evidence="1" type="ORF">HPB47_000826</name>
</gene>
<keyword evidence="2" id="KW-1185">Reference proteome</keyword>
<dbReference type="Proteomes" id="UP000805193">
    <property type="component" value="Unassembled WGS sequence"/>
</dbReference>
<comment type="caution">
    <text evidence="1">The sequence shown here is derived from an EMBL/GenBank/DDBJ whole genome shotgun (WGS) entry which is preliminary data.</text>
</comment>
<organism evidence="1 2">
    <name type="scientific">Ixodes persulcatus</name>
    <name type="common">Taiga tick</name>
    <dbReference type="NCBI Taxonomy" id="34615"/>
    <lineage>
        <taxon>Eukaryota</taxon>
        <taxon>Metazoa</taxon>
        <taxon>Ecdysozoa</taxon>
        <taxon>Arthropoda</taxon>
        <taxon>Chelicerata</taxon>
        <taxon>Arachnida</taxon>
        <taxon>Acari</taxon>
        <taxon>Parasitiformes</taxon>
        <taxon>Ixodida</taxon>
        <taxon>Ixodoidea</taxon>
        <taxon>Ixodidae</taxon>
        <taxon>Ixodinae</taxon>
        <taxon>Ixodes</taxon>
    </lineage>
</organism>
<reference evidence="1 2" key="1">
    <citation type="journal article" date="2020" name="Cell">
        <title>Large-Scale Comparative Analyses of Tick Genomes Elucidate Their Genetic Diversity and Vector Capacities.</title>
        <authorList>
            <consortium name="Tick Genome and Microbiome Consortium (TIGMIC)"/>
            <person name="Jia N."/>
            <person name="Wang J."/>
            <person name="Shi W."/>
            <person name="Du L."/>
            <person name="Sun Y."/>
            <person name="Zhan W."/>
            <person name="Jiang J.F."/>
            <person name="Wang Q."/>
            <person name="Zhang B."/>
            <person name="Ji P."/>
            <person name="Bell-Sakyi L."/>
            <person name="Cui X.M."/>
            <person name="Yuan T.T."/>
            <person name="Jiang B.G."/>
            <person name="Yang W.F."/>
            <person name="Lam T.T."/>
            <person name="Chang Q.C."/>
            <person name="Ding S.J."/>
            <person name="Wang X.J."/>
            <person name="Zhu J.G."/>
            <person name="Ruan X.D."/>
            <person name="Zhao L."/>
            <person name="Wei J.T."/>
            <person name="Ye R.Z."/>
            <person name="Que T.C."/>
            <person name="Du C.H."/>
            <person name="Zhou Y.H."/>
            <person name="Cheng J.X."/>
            <person name="Dai P.F."/>
            <person name="Guo W.B."/>
            <person name="Han X.H."/>
            <person name="Huang E.J."/>
            <person name="Li L.F."/>
            <person name="Wei W."/>
            <person name="Gao Y.C."/>
            <person name="Liu J.Z."/>
            <person name="Shao H.Z."/>
            <person name="Wang X."/>
            <person name="Wang C.C."/>
            <person name="Yang T.C."/>
            <person name="Huo Q.B."/>
            <person name="Li W."/>
            <person name="Chen H.Y."/>
            <person name="Chen S.E."/>
            <person name="Zhou L.G."/>
            <person name="Ni X.B."/>
            <person name="Tian J.H."/>
            <person name="Sheng Y."/>
            <person name="Liu T."/>
            <person name="Pan Y.S."/>
            <person name="Xia L.Y."/>
            <person name="Li J."/>
            <person name="Zhao F."/>
            <person name="Cao W.C."/>
        </authorList>
    </citation>
    <scope>NUCLEOTIDE SEQUENCE [LARGE SCALE GENOMIC DNA]</scope>
    <source>
        <strain evidence="1">Iper-2018</strain>
    </source>
</reference>
<dbReference type="EMBL" id="JABSTQ010010105">
    <property type="protein sequence ID" value="KAG0423396.1"/>
    <property type="molecule type" value="Genomic_DNA"/>
</dbReference>
<accession>A0AC60PQQ7</accession>
<name>A0AC60PQQ7_IXOPE</name>
<evidence type="ECO:0000313" key="1">
    <source>
        <dbReference type="EMBL" id="KAG0423396.1"/>
    </source>
</evidence>
<evidence type="ECO:0000313" key="2">
    <source>
        <dbReference type="Proteomes" id="UP000805193"/>
    </source>
</evidence>